<name>A0A7W9V3I4_9ACTN</name>
<dbReference type="InterPro" id="IPR028349">
    <property type="entry name" value="PafC-like"/>
</dbReference>
<comment type="caution">
    <text evidence="5">The sequence shown here is derived from an EMBL/GenBank/DDBJ whole genome shotgun (WGS) entry which is preliminary data.</text>
</comment>
<proteinExistence type="predicted"/>
<accession>A0A7W9V3I4</accession>
<dbReference type="PIRSF" id="PIRSF016838">
    <property type="entry name" value="PafC"/>
    <property type="match status" value="1"/>
</dbReference>
<gene>
    <name evidence="5" type="ORF">FHS42_007027</name>
</gene>
<dbReference type="PANTHER" id="PTHR34580">
    <property type="match status" value="1"/>
</dbReference>
<dbReference type="RefSeq" id="WP_184579652.1">
    <property type="nucleotide sequence ID" value="NZ_JACHJL010000030.1"/>
</dbReference>
<dbReference type="Gene3D" id="1.10.10.10">
    <property type="entry name" value="Winged helix-like DNA-binding domain superfamily/Winged helix DNA-binding domain"/>
    <property type="match status" value="1"/>
</dbReference>
<sequence length="358" mass="38342">MAETSARLLLLLSLFQSRREWSGTALAQRLEVSSRTLRRDIDRLRQLGYPVRVSRGPGGAYRLDAGTRLPPLLFDDDQAIAVAVALQTAPTTVVGIEEAAARALATVRQVMPTHLRHRIDAVHVTSIGNAWDFAAPPIDSPLLLALGTAVHDGAVLVLDYASAADPPEDESAAPRRSSARRLEPHRLAVWSGRWYLVAWDVERREWGAFRADRITLGPPTGVRFSPREMPSADLTTFITGELDRGDAPGHWPCRGEVLLDAPAAVVARWAPGGAMVEEVTANRCRLTLGAWSWTGLAALIGTFASDIEVVGPPELAAACGRLARRYAAASRSMTGHETGLDAPGAAPGARWAGSAHGA</sequence>
<dbReference type="InterPro" id="IPR036390">
    <property type="entry name" value="WH_DNA-bd_sf"/>
</dbReference>
<evidence type="ECO:0000259" key="4">
    <source>
        <dbReference type="PROSITE" id="PS51000"/>
    </source>
</evidence>
<dbReference type="InterPro" id="IPR026881">
    <property type="entry name" value="WYL_dom"/>
</dbReference>
<feature type="region of interest" description="Disordered" evidence="3">
    <location>
        <begin position="335"/>
        <end position="358"/>
    </location>
</feature>
<keyword evidence="1" id="KW-0805">Transcription regulation</keyword>
<dbReference type="PANTHER" id="PTHR34580:SF3">
    <property type="entry name" value="PROTEIN PAFB"/>
    <property type="match status" value="1"/>
</dbReference>
<dbReference type="InterPro" id="IPR001034">
    <property type="entry name" value="DeoR_HTH"/>
</dbReference>
<keyword evidence="6" id="KW-1185">Reference proteome</keyword>
<protein>
    <submittedName>
        <fullName evidence="5">Putative DNA-binding transcriptional regulator YafY</fullName>
    </submittedName>
</protein>
<reference evidence="5 6" key="1">
    <citation type="submission" date="2020-08" db="EMBL/GenBank/DDBJ databases">
        <title>Genomic Encyclopedia of Type Strains, Phase III (KMG-III): the genomes of soil and plant-associated and newly described type strains.</title>
        <authorList>
            <person name="Whitman W."/>
        </authorList>
    </citation>
    <scope>NUCLEOTIDE SEQUENCE [LARGE SCALE GENOMIC DNA]</scope>
    <source>
        <strain evidence="5 6">CECT 8305</strain>
    </source>
</reference>
<dbReference type="GO" id="GO:0003700">
    <property type="term" value="F:DNA-binding transcription factor activity"/>
    <property type="evidence" value="ECO:0007669"/>
    <property type="project" value="InterPro"/>
</dbReference>
<dbReference type="EMBL" id="JACHJL010000030">
    <property type="protein sequence ID" value="MBB5939929.1"/>
    <property type="molecule type" value="Genomic_DNA"/>
</dbReference>
<dbReference type="GO" id="GO:0003677">
    <property type="term" value="F:DNA binding"/>
    <property type="evidence" value="ECO:0007669"/>
    <property type="project" value="UniProtKB-KW"/>
</dbReference>
<dbReference type="Pfam" id="PF08279">
    <property type="entry name" value="HTH_11"/>
    <property type="match status" value="1"/>
</dbReference>
<dbReference type="InterPro" id="IPR051534">
    <property type="entry name" value="CBASS_pafABC_assoc_protein"/>
</dbReference>
<dbReference type="Pfam" id="PF13280">
    <property type="entry name" value="WYL"/>
    <property type="match status" value="1"/>
</dbReference>
<evidence type="ECO:0000256" key="2">
    <source>
        <dbReference type="ARBA" id="ARBA00023163"/>
    </source>
</evidence>
<dbReference type="AlphaFoldDB" id="A0A7W9V3I4"/>
<dbReference type="InterPro" id="IPR057727">
    <property type="entry name" value="WCX_dom"/>
</dbReference>
<dbReference type="Proteomes" id="UP000588098">
    <property type="component" value="Unassembled WGS sequence"/>
</dbReference>
<dbReference type="SUPFAM" id="SSF46785">
    <property type="entry name" value="Winged helix' DNA-binding domain"/>
    <property type="match status" value="1"/>
</dbReference>
<dbReference type="Pfam" id="PF25583">
    <property type="entry name" value="WCX"/>
    <property type="match status" value="1"/>
</dbReference>
<evidence type="ECO:0000313" key="5">
    <source>
        <dbReference type="EMBL" id="MBB5939929.1"/>
    </source>
</evidence>
<dbReference type="PROSITE" id="PS51000">
    <property type="entry name" value="HTH_DEOR_2"/>
    <property type="match status" value="1"/>
</dbReference>
<evidence type="ECO:0000256" key="3">
    <source>
        <dbReference type="SAM" id="MobiDB-lite"/>
    </source>
</evidence>
<dbReference type="InterPro" id="IPR036388">
    <property type="entry name" value="WH-like_DNA-bd_sf"/>
</dbReference>
<feature type="domain" description="HTH deoR-type" evidence="4">
    <location>
        <begin position="4"/>
        <end position="62"/>
    </location>
</feature>
<evidence type="ECO:0000256" key="1">
    <source>
        <dbReference type="ARBA" id="ARBA00023015"/>
    </source>
</evidence>
<evidence type="ECO:0000313" key="6">
    <source>
        <dbReference type="Proteomes" id="UP000588098"/>
    </source>
</evidence>
<feature type="compositionally biased region" description="Low complexity" evidence="3">
    <location>
        <begin position="342"/>
        <end position="358"/>
    </location>
</feature>
<dbReference type="PROSITE" id="PS52050">
    <property type="entry name" value="WYL"/>
    <property type="match status" value="1"/>
</dbReference>
<keyword evidence="2" id="KW-0804">Transcription</keyword>
<keyword evidence="5" id="KW-0238">DNA-binding</keyword>
<dbReference type="InterPro" id="IPR013196">
    <property type="entry name" value="HTH_11"/>
</dbReference>
<organism evidence="5 6">
    <name type="scientific">Streptomyces zagrosensis</name>
    <dbReference type="NCBI Taxonomy" id="1042984"/>
    <lineage>
        <taxon>Bacteria</taxon>
        <taxon>Bacillati</taxon>
        <taxon>Actinomycetota</taxon>
        <taxon>Actinomycetes</taxon>
        <taxon>Kitasatosporales</taxon>
        <taxon>Streptomycetaceae</taxon>
        <taxon>Streptomyces</taxon>
    </lineage>
</organism>